<reference evidence="2" key="1">
    <citation type="journal article" date="2021" name="Nat. Commun.">
        <title>Genetic determinants of endophytism in the Arabidopsis root mycobiome.</title>
        <authorList>
            <person name="Mesny F."/>
            <person name="Miyauchi S."/>
            <person name="Thiergart T."/>
            <person name="Pickel B."/>
            <person name="Atanasova L."/>
            <person name="Karlsson M."/>
            <person name="Huettel B."/>
            <person name="Barry K.W."/>
            <person name="Haridas S."/>
            <person name="Chen C."/>
            <person name="Bauer D."/>
            <person name="Andreopoulos W."/>
            <person name="Pangilinan J."/>
            <person name="LaButti K."/>
            <person name="Riley R."/>
            <person name="Lipzen A."/>
            <person name="Clum A."/>
            <person name="Drula E."/>
            <person name="Henrissat B."/>
            <person name="Kohler A."/>
            <person name="Grigoriev I.V."/>
            <person name="Martin F.M."/>
            <person name="Hacquard S."/>
        </authorList>
    </citation>
    <scope>NUCLEOTIDE SEQUENCE</scope>
    <source>
        <strain evidence="2">MPI-SDFR-AT-0120</strain>
    </source>
</reference>
<proteinExistence type="predicted"/>
<organism evidence="2 3">
    <name type="scientific">Paraphoma chrysanthemicola</name>
    <dbReference type="NCBI Taxonomy" id="798071"/>
    <lineage>
        <taxon>Eukaryota</taxon>
        <taxon>Fungi</taxon>
        <taxon>Dikarya</taxon>
        <taxon>Ascomycota</taxon>
        <taxon>Pezizomycotina</taxon>
        <taxon>Dothideomycetes</taxon>
        <taxon>Pleosporomycetidae</taxon>
        <taxon>Pleosporales</taxon>
        <taxon>Pleosporineae</taxon>
        <taxon>Phaeosphaeriaceae</taxon>
        <taxon>Paraphoma</taxon>
    </lineage>
</organism>
<dbReference type="OrthoDB" id="3750421at2759"/>
<keyword evidence="3" id="KW-1185">Reference proteome</keyword>
<feature type="region of interest" description="Disordered" evidence="1">
    <location>
        <begin position="431"/>
        <end position="461"/>
    </location>
</feature>
<feature type="region of interest" description="Disordered" evidence="1">
    <location>
        <begin position="681"/>
        <end position="714"/>
    </location>
</feature>
<sequence length="929" mass="102323">MEHSHQDTSTELSHISPSVQPDINSPNHTTETPTLEETLSISAPSTIDPTAIATQTQPAPSSEHPSSQSRNHESASYPSFPPDISTIVAHLGLSRIATHSFGVWRFSNTHVKALAKAVAEIAESMPVELVQQPGLLRPNIDTLLGEFGTRIWGRDQNRASLDESDGVLGSEKGLMYEDDQDREIIKSGLRAWVVARVMGSFRYQKFKTQEMARQDQESVLQRPPAITSGRDFVVAPVGMMRLDDEAVEATTDDNGNAVQETVEAFELASDNLGLAQSDERENPSEIFGLAKNDAKDMNEVGNDTHLHAALPDVEQAPPDESRLPIREQQPVLSRPCALPSIAGIANTSSSTSDLTVATTLVAPVETTDQSDVCATEPALLNDKTSELNDDTKLKSTATENTFDNVGHTFTLPVGRTKPTNDTKLRRPMAKRQIDRNLSDSTIVRSKGEDQAPSAHARPVGPELPIEHASQHSDVPTNVARPEQTTTFQEYIVPQNIVPRRNKTLPLNEYWTHMDWQGFVLRTSISIKVLVSSMGFLTKRSLSGMVVNHPKGFKLSEEVNSLATKLYARLSVAELVNAAADSSHLNDEIDLLLDEYAPDIWGMDADRSLLLVAGSDVAYPKDLVYEDDDDRKMLWMHMHQWIFKRAFDELKKFGNSDDARKKALNTLAPATVDGAVQTAIHGSAAPTQELKSKAPGSKRKMSAKRKSVTPAQDHRPLRILGGTNTILLSKRKTPPSPKGDGIAKHSSKRPRPSPPLCIPSAPLINAFLTYLNRPIARPRNELAYLAIISQSLSILIPALPTLFSTTPALAFFFPEVLNVWLTYRHIVHDVALRLSKSADEQLNPIQRKMLHSRLLTRLRMARNEYLRADEGEEAGCEDVICLGFARLQGQQEGGEVWIEVRAGLKKLEKGVFELADELMVGGAKWVQMAG</sequence>
<accession>A0A8K0R6P1</accession>
<evidence type="ECO:0000313" key="2">
    <source>
        <dbReference type="EMBL" id="KAH7088144.1"/>
    </source>
</evidence>
<feature type="compositionally biased region" description="Low complexity" evidence="1">
    <location>
        <begin position="29"/>
        <end position="39"/>
    </location>
</feature>
<evidence type="ECO:0000256" key="1">
    <source>
        <dbReference type="SAM" id="MobiDB-lite"/>
    </source>
</evidence>
<dbReference type="Proteomes" id="UP000813461">
    <property type="component" value="Unassembled WGS sequence"/>
</dbReference>
<protein>
    <submittedName>
        <fullName evidence="2">Uncharacterized protein</fullName>
    </submittedName>
</protein>
<feature type="compositionally biased region" description="Polar residues" evidence="1">
    <location>
        <begin position="9"/>
        <end position="28"/>
    </location>
</feature>
<feature type="compositionally biased region" description="Polar residues" evidence="1">
    <location>
        <begin position="40"/>
        <end position="77"/>
    </location>
</feature>
<evidence type="ECO:0000313" key="3">
    <source>
        <dbReference type="Proteomes" id="UP000813461"/>
    </source>
</evidence>
<feature type="compositionally biased region" description="Basic residues" evidence="1">
    <location>
        <begin position="695"/>
        <end position="706"/>
    </location>
</feature>
<feature type="region of interest" description="Disordered" evidence="1">
    <location>
        <begin position="727"/>
        <end position="754"/>
    </location>
</feature>
<dbReference type="AlphaFoldDB" id="A0A8K0R6P1"/>
<dbReference type="EMBL" id="JAGMVJ010000008">
    <property type="protein sequence ID" value="KAH7088144.1"/>
    <property type="molecule type" value="Genomic_DNA"/>
</dbReference>
<name>A0A8K0R6P1_9PLEO</name>
<gene>
    <name evidence="2" type="ORF">FB567DRAFT_579092</name>
</gene>
<comment type="caution">
    <text evidence="2">The sequence shown here is derived from an EMBL/GenBank/DDBJ whole genome shotgun (WGS) entry which is preliminary data.</text>
</comment>
<feature type="region of interest" description="Disordered" evidence="1">
    <location>
        <begin position="1"/>
        <end position="78"/>
    </location>
</feature>